<dbReference type="PANTHER" id="PTHR43982:SF1">
    <property type="entry name" value="UBIQUITIN CARBOXYL-TERMINAL HYDROLASE 14"/>
    <property type="match status" value="1"/>
</dbReference>
<keyword evidence="2 6" id="KW-0645">Protease</keyword>
<comment type="caution">
    <text evidence="9">The sequence shown here is derived from an EMBL/GenBank/DDBJ whole genome shotgun (WGS) entry which is preliminary data.</text>
</comment>
<dbReference type="InterPro" id="IPR018200">
    <property type="entry name" value="USP_CS"/>
</dbReference>
<dbReference type="EC" id="3.4.19.12" evidence="6"/>
<evidence type="ECO:0000259" key="8">
    <source>
        <dbReference type="PROSITE" id="PS50235"/>
    </source>
</evidence>
<evidence type="ECO:0000256" key="7">
    <source>
        <dbReference type="SAM" id="MobiDB-lite"/>
    </source>
</evidence>
<dbReference type="PROSITE" id="PS00973">
    <property type="entry name" value="USP_2"/>
    <property type="match status" value="1"/>
</dbReference>
<evidence type="ECO:0000256" key="3">
    <source>
        <dbReference type="ARBA" id="ARBA00022786"/>
    </source>
</evidence>
<dbReference type="InterPro" id="IPR028889">
    <property type="entry name" value="USP"/>
</dbReference>
<evidence type="ECO:0000256" key="5">
    <source>
        <dbReference type="ARBA" id="ARBA00022807"/>
    </source>
</evidence>
<dbReference type="SUPFAM" id="SSF54236">
    <property type="entry name" value="Ubiquitin-like"/>
    <property type="match status" value="1"/>
</dbReference>
<dbReference type="GO" id="GO:0061136">
    <property type="term" value="P:regulation of proteasomal protein catabolic process"/>
    <property type="evidence" value="ECO:0007669"/>
    <property type="project" value="TreeGrafter"/>
</dbReference>
<reference evidence="10" key="1">
    <citation type="journal article" date="2023" name="Commun. Biol.">
        <title>Genome analysis of Parmales, the sister group of diatoms, reveals the evolutionary specialization of diatoms from phago-mixotrophs to photoautotrophs.</title>
        <authorList>
            <person name="Ban H."/>
            <person name="Sato S."/>
            <person name="Yoshikawa S."/>
            <person name="Yamada K."/>
            <person name="Nakamura Y."/>
            <person name="Ichinomiya M."/>
            <person name="Sato N."/>
            <person name="Blanc-Mathieu R."/>
            <person name="Endo H."/>
            <person name="Kuwata A."/>
            <person name="Ogata H."/>
        </authorList>
    </citation>
    <scope>NUCLEOTIDE SEQUENCE [LARGE SCALE GENOMIC DNA]</scope>
</reference>
<keyword evidence="5 6" id="KW-0788">Thiol protease</keyword>
<dbReference type="OrthoDB" id="333239at2759"/>
<dbReference type="PANTHER" id="PTHR43982">
    <property type="entry name" value="UBIQUITIN CARBOXYL-TERMINAL HYDROLASE"/>
    <property type="match status" value="1"/>
</dbReference>
<name>A0A9W7G5Q4_9STRA</name>
<dbReference type="GO" id="GO:0004843">
    <property type="term" value="F:cysteine-type deubiquitinase activity"/>
    <property type="evidence" value="ECO:0007669"/>
    <property type="project" value="UniProtKB-UniRule"/>
</dbReference>
<dbReference type="PROSITE" id="PS50235">
    <property type="entry name" value="USP_3"/>
    <property type="match status" value="1"/>
</dbReference>
<evidence type="ECO:0000313" key="10">
    <source>
        <dbReference type="Proteomes" id="UP001165065"/>
    </source>
</evidence>
<dbReference type="Gene3D" id="3.10.20.90">
    <property type="entry name" value="Phosphatidylinositol 3-kinase Catalytic Subunit, Chain A, domain 1"/>
    <property type="match status" value="1"/>
</dbReference>
<comment type="similarity">
    <text evidence="6">Belongs to the peptidase C19 family.</text>
</comment>
<dbReference type="AlphaFoldDB" id="A0A9W7G5Q4"/>
<evidence type="ECO:0000256" key="6">
    <source>
        <dbReference type="RuleBase" id="RU366025"/>
    </source>
</evidence>
<evidence type="ECO:0000256" key="4">
    <source>
        <dbReference type="ARBA" id="ARBA00022801"/>
    </source>
</evidence>
<evidence type="ECO:0000256" key="2">
    <source>
        <dbReference type="ARBA" id="ARBA00022670"/>
    </source>
</evidence>
<dbReference type="InterPro" id="IPR038765">
    <property type="entry name" value="Papain-like_cys_pep_sf"/>
</dbReference>
<dbReference type="PROSITE" id="PS00972">
    <property type="entry name" value="USP_1"/>
    <property type="match status" value="1"/>
</dbReference>
<dbReference type="GO" id="GO:0043161">
    <property type="term" value="P:proteasome-mediated ubiquitin-dependent protein catabolic process"/>
    <property type="evidence" value="ECO:0007669"/>
    <property type="project" value="InterPro"/>
</dbReference>
<protein>
    <recommendedName>
        <fullName evidence="6">Ubiquitin carboxyl-terminal hydrolase</fullName>
        <ecNumber evidence="6">3.4.19.12</ecNumber>
    </recommendedName>
</protein>
<proteinExistence type="inferred from homology"/>
<evidence type="ECO:0000256" key="1">
    <source>
        <dbReference type="ARBA" id="ARBA00000707"/>
    </source>
</evidence>
<dbReference type="PROSITE" id="PS50330">
    <property type="entry name" value="UIM"/>
    <property type="match status" value="1"/>
</dbReference>
<keyword evidence="10" id="KW-1185">Reference proteome</keyword>
<gene>
    <name evidence="9" type="ORF">TrCOL_g2324</name>
</gene>
<dbReference type="SUPFAM" id="SSF54001">
    <property type="entry name" value="Cysteine proteinases"/>
    <property type="match status" value="1"/>
</dbReference>
<dbReference type="GO" id="GO:0016579">
    <property type="term" value="P:protein deubiquitination"/>
    <property type="evidence" value="ECO:0007669"/>
    <property type="project" value="InterPro"/>
</dbReference>
<dbReference type="InterPro" id="IPR001394">
    <property type="entry name" value="Peptidase_C19_UCH"/>
</dbReference>
<sequence length="507" mass="55946">MASMTHKMSVKWNKNVYDIQFDPTLGVDALLQTIQDETGVPKERAKLMPKTKKMWKGVLNAKYDLTTLPPPPLVALLMGSAELPVVPKVKTQFIEDMAESEVAAAGAVLPAGLLNLGNTCYMNSTLQCIRYAEDFKGGLDNGTSNQFNQALSSTFKSLDSSINAVQPGSFVMAMRSMFPQFGEMSQRGGGHAQQDAEEFLASLFMSTSQVSVPPSLAGDGVTNLPEACFGLRMEETLTCPEAGDSEPPVVKHDNAFKMICNIQGGHGQKVQISHLGAGLELGLNSEVEKHSEVLGRNAVWNKVSRVDRLPKYLCVQMMRFYWKATPDSADHQGVKCKMLREVKFGETLDMFEYCSDKLKGILKVPRDKKAKEEEEEAERKLNGDSKGEDTEMKDTEMKDADNAEDEEMKRALAMSMEAAAEPTGACAGPGLSPDFMGIYELYGVVCHKGRDSSSGHYTAWIRQAVGSDKWWSFDDEQVCEQDTQAVLQLNGGGDWHMSYLNFYRAKE</sequence>
<evidence type="ECO:0000313" key="9">
    <source>
        <dbReference type="EMBL" id="GMI33053.1"/>
    </source>
</evidence>
<comment type="catalytic activity">
    <reaction evidence="1 6">
        <text>Thiol-dependent hydrolysis of ester, thioester, amide, peptide and isopeptide bonds formed by the C-terminal Gly of ubiquitin (a 76-residue protein attached to proteins as an intracellular targeting signal).</text>
        <dbReference type="EC" id="3.4.19.12"/>
    </reaction>
</comment>
<dbReference type="Gene3D" id="3.90.70.10">
    <property type="entry name" value="Cysteine proteinases"/>
    <property type="match status" value="1"/>
</dbReference>
<accession>A0A9W7G5Q4</accession>
<dbReference type="GO" id="GO:0070628">
    <property type="term" value="F:proteasome binding"/>
    <property type="evidence" value="ECO:0007669"/>
    <property type="project" value="TreeGrafter"/>
</dbReference>
<feature type="region of interest" description="Disordered" evidence="7">
    <location>
        <begin position="366"/>
        <end position="396"/>
    </location>
</feature>
<dbReference type="EMBL" id="BRYA01000026">
    <property type="protein sequence ID" value="GMI33053.1"/>
    <property type="molecule type" value="Genomic_DNA"/>
</dbReference>
<dbReference type="Proteomes" id="UP001165065">
    <property type="component" value="Unassembled WGS sequence"/>
</dbReference>
<dbReference type="Pfam" id="PF00443">
    <property type="entry name" value="UCH"/>
    <property type="match status" value="1"/>
</dbReference>
<dbReference type="InterPro" id="IPR003903">
    <property type="entry name" value="UIM_dom"/>
</dbReference>
<keyword evidence="4 6" id="KW-0378">Hydrolase</keyword>
<dbReference type="InterPro" id="IPR029071">
    <property type="entry name" value="Ubiquitin-like_domsf"/>
</dbReference>
<feature type="domain" description="USP" evidence="8">
    <location>
        <begin position="111"/>
        <end position="506"/>
    </location>
</feature>
<keyword evidence="3 6" id="KW-0833">Ubl conjugation pathway</keyword>
<dbReference type="InterPro" id="IPR044635">
    <property type="entry name" value="UBP14-like"/>
</dbReference>
<organism evidence="9 10">
    <name type="scientific">Triparma columacea</name>
    <dbReference type="NCBI Taxonomy" id="722753"/>
    <lineage>
        <taxon>Eukaryota</taxon>
        <taxon>Sar</taxon>
        <taxon>Stramenopiles</taxon>
        <taxon>Ochrophyta</taxon>
        <taxon>Bolidophyceae</taxon>
        <taxon>Parmales</taxon>
        <taxon>Triparmaceae</taxon>
        <taxon>Triparma</taxon>
    </lineage>
</organism>